<dbReference type="EMBL" id="QXFU01007140">
    <property type="protein sequence ID" value="KAE8959167.1"/>
    <property type="molecule type" value="Genomic_DNA"/>
</dbReference>
<evidence type="ECO:0000313" key="1">
    <source>
        <dbReference type="EMBL" id="KAE8959167.1"/>
    </source>
</evidence>
<dbReference type="EMBL" id="QXFT01007079">
    <property type="protein sequence ID" value="KAE9267195.1"/>
    <property type="molecule type" value="Genomic_DNA"/>
</dbReference>
<keyword evidence="5" id="KW-1185">Reference proteome</keyword>
<reference evidence="4 6" key="1">
    <citation type="submission" date="2018-09" db="EMBL/GenBank/DDBJ databases">
        <title>Genomic investigation of the strawberry pathogen Phytophthora fragariae indicates pathogenicity is determined by transcriptional variation in three key races.</title>
        <authorList>
            <person name="Adams T.M."/>
            <person name="Armitage A.D."/>
            <person name="Sobczyk M.K."/>
            <person name="Bates H.J."/>
            <person name="Dunwell J.M."/>
            <person name="Nellist C.F."/>
            <person name="Harrison R.J."/>
        </authorList>
    </citation>
    <scope>NUCLEOTIDE SEQUENCE [LARGE SCALE GENOMIC DNA]</scope>
    <source>
        <strain evidence="2 4">SCRP249</strain>
        <strain evidence="1 6">SCRP324</strain>
        <strain evidence="3 5">SCRP333</strain>
    </source>
</reference>
<dbReference type="EMBL" id="QXFV01007269">
    <property type="protein sequence ID" value="KAE8959205.1"/>
    <property type="molecule type" value="Genomic_DNA"/>
</dbReference>
<sequence length="63" mass="6432">MFALSTAIYCSHGASLAVATAASAQNNPTTHKASTPCLASSTCVCQFLFVHCTCLLQIVSPAA</sequence>
<name>A0A6A3GL75_9STRA</name>
<evidence type="ECO:0000313" key="5">
    <source>
        <dbReference type="Proteomes" id="UP000434957"/>
    </source>
</evidence>
<dbReference type="Proteomes" id="UP000435112">
    <property type="component" value="Unassembled WGS sequence"/>
</dbReference>
<evidence type="ECO:0000313" key="2">
    <source>
        <dbReference type="EMBL" id="KAE8959205.1"/>
    </source>
</evidence>
<accession>A0A6A3GL75</accession>
<protein>
    <submittedName>
        <fullName evidence="2">Uncharacterized protein</fullName>
    </submittedName>
</protein>
<dbReference type="Proteomes" id="UP000429607">
    <property type="component" value="Unassembled WGS sequence"/>
</dbReference>
<proteinExistence type="predicted"/>
<dbReference type="AlphaFoldDB" id="A0A6A3GL75"/>
<dbReference type="Proteomes" id="UP000434957">
    <property type="component" value="Unassembled WGS sequence"/>
</dbReference>
<evidence type="ECO:0000313" key="4">
    <source>
        <dbReference type="Proteomes" id="UP000429607"/>
    </source>
</evidence>
<organism evidence="2 4">
    <name type="scientific">Phytophthora rubi</name>
    <dbReference type="NCBI Taxonomy" id="129364"/>
    <lineage>
        <taxon>Eukaryota</taxon>
        <taxon>Sar</taxon>
        <taxon>Stramenopiles</taxon>
        <taxon>Oomycota</taxon>
        <taxon>Peronosporomycetes</taxon>
        <taxon>Peronosporales</taxon>
        <taxon>Peronosporaceae</taxon>
        <taxon>Phytophthora</taxon>
    </lineage>
</organism>
<gene>
    <name evidence="2" type="ORF">PR001_g30801</name>
    <name evidence="1" type="ORF">PR002_g30621</name>
    <name evidence="3" type="ORF">PR003_g31856</name>
</gene>
<evidence type="ECO:0000313" key="3">
    <source>
        <dbReference type="EMBL" id="KAE9267195.1"/>
    </source>
</evidence>
<dbReference type="OrthoDB" id="10367754at2759"/>
<evidence type="ECO:0000313" key="6">
    <source>
        <dbReference type="Proteomes" id="UP000435112"/>
    </source>
</evidence>
<comment type="caution">
    <text evidence="2">The sequence shown here is derived from an EMBL/GenBank/DDBJ whole genome shotgun (WGS) entry which is preliminary data.</text>
</comment>